<dbReference type="SUPFAM" id="SSF52172">
    <property type="entry name" value="CheY-like"/>
    <property type="match status" value="1"/>
</dbReference>
<evidence type="ECO:0000259" key="10">
    <source>
        <dbReference type="PROSITE" id="PS50110"/>
    </source>
</evidence>
<evidence type="ECO:0000256" key="7">
    <source>
        <dbReference type="PROSITE-ProRule" id="PRU00169"/>
    </source>
</evidence>
<evidence type="ECO:0000256" key="2">
    <source>
        <dbReference type="ARBA" id="ARBA00004236"/>
    </source>
</evidence>
<evidence type="ECO:0000256" key="1">
    <source>
        <dbReference type="ARBA" id="ARBA00000085"/>
    </source>
</evidence>
<dbReference type="PROSITE" id="PS50110">
    <property type="entry name" value="RESPONSE_REGULATORY"/>
    <property type="match status" value="1"/>
</dbReference>
<dbReference type="Proteomes" id="UP001168537">
    <property type="component" value="Unassembled WGS sequence"/>
</dbReference>
<sequence>MTTTGTPRSGGPGSMTDFLRTAGTVGQDLLDVDWSLTSVGEPETWPLSLRNAVRILLSTKFSMWMAWGEDLTFFCNDAYRRDTLGTKYPWALARPASEVWREIWPDIGPRIERVMATGEATWDEKLLLFLERSGYVEETYHTFSYSPLADDDGSVAGMLCVVTEDTEEVVSTRRMTTLRDLGIRVGAAGSEAAAVAAACEHLGANDRSLPFAVVYLFSEDGTVAHRRGQAGISVEHPAAPPVVEVGAPDAVWPLHSAWRGEDVVVNAIDELFPDLPTGAWGEPPARAYVTALLQPGQSTPYGALVVGLNRYRPLDAGYRDFLELLAAHLSSAIGDARAIEHQMHRAEELARLDQVKTDFFTNVSHELRTPLTLLLGPAEDALTDTTNPLPPEHRARLGVIARNGQRMLQLVNTLLDFSRLESGQESSEFVATDLCAYTSELAAMFESAAEHGGLTLQVECGDAVTAYVDREAWAKVVLNLVSNALKFTFEGGITVRLGVEDDRAVLSVTDTGSGIPTADLSRLFERFHRVAGTRSRTHEGTGIGLALVRELVELHGGRVGATSRTQGPDRGTTFTVTVPLGWAHLPEDRVRHAVDAPLRPGSDASARAFVEQTFRWLPGPDDSPDDSPDGQAPEQDAAAADRDQRGRVLVVDDNDDMRRYIHDLLAPAYDVRTAVDGLDALAQMAEDVPDLVLTDVMMPELDGFGLLRRMQADPALTSVPVIMLSARAGEEGTLEGFEAGANDYLVKPFSARELLARVRVNLELDQAHRVRIALERSRELLDQAQRLARLGSWEVDLDRDTITGSRTFFDMLGTTREEAEARGARAVIGQLVHPEDLGLVEDRLEAARNGETIVYEVRVLTPAGEVRLFQSFGEPAEGPDGSRLVRGSLQDITDQRALQQRLVAAESEREVNERERSIARDLQASLLPRTDPDVAGLEVATYYRAGVVGTQVGGDWYDVIDLGAGRTAVVIGDVMGRGVRAAAVMGQLRAATRAFAKLDLPPTDVLEHLDPLVQDLAGDQIVTCVYAVFDAADHTLTYANAGHLPPVHARADGRLSLLREVGPPLGAGHYGLAPTTVHLDPADVLVLYTDGLVERRGEDLQLGLERLSAAVAPRTTLPARHLLDEVVTVLTGSGVDDDVAMVVARAQADPAGGVARFEVSSPAEVRDLRRAVAAQLTGWGMPADRVGDAVQVADALVTNALVHAEPPVVVQLRRLDGSVLLEVRDPELARPRRRRTAPEDESGRGLNLVTVLADDWGSRPTEDGKTVWALVGWGPGQR</sequence>
<dbReference type="CDD" id="cd16922">
    <property type="entry name" value="HATPase_EvgS-ArcB-TorS-like"/>
    <property type="match status" value="1"/>
</dbReference>
<proteinExistence type="predicted"/>
<dbReference type="PRINTS" id="PR00344">
    <property type="entry name" value="BCTRLSENSOR"/>
</dbReference>
<evidence type="ECO:0000256" key="5">
    <source>
        <dbReference type="ARBA" id="ARBA00022777"/>
    </source>
</evidence>
<dbReference type="InterPro" id="IPR036457">
    <property type="entry name" value="PPM-type-like_dom_sf"/>
</dbReference>
<dbReference type="Gene3D" id="3.60.40.10">
    <property type="entry name" value="PPM-type phosphatase domain"/>
    <property type="match status" value="1"/>
</dbReference>
<dbReference type="SUPFAM" id="SSF55785">
    <property type="entry name" value="PYP-like sensor domain (PAS domain)"/>
    <property type="match status" value="1"/>
</dbReference>
<dbReference type="Gene3D" id="3.30.450.40">
    <property type="match status" value="1"/>
</dbReference>
<feature type="domain" description="PAS" evidence="11">
    <location>
        <begin position="777"/>
        <end position="851"/>
    </location>
</feature>
<dbReference type="SUPFAM" id="SSF81606">
    <property type="entry name" value="PP2C-like"/>
    <property type="match status" value="1"/>
</dbReference>
<evidence type="ECO:0000256" key="3">
    <source>
        <dbReference type="ARBA" id="ARBA00012438"/>
    </source>
</evidence>
<dbReference type="Pfam" id="PF00512">
    <property type="entry name" value="HisKA"/>
    <property type="match status" value="1"/>
</dbReference>
<dbReference type="SMART" id="SM00448">
    <property type="entry name" value="REC"/>
    <property type="match status" value="1"/>
</dbReference>
<dbReference type="SMART" id="SM00388">
    <property type="entry name" value="HisKA"/>
    <property type="match status" value="1"/>
</dbReference>
<dbReference type="Gene3D" id="3.30.565.10">
    <property type="entry name" value="Histidine kinase-like ATPase, C-terminal domain"/>
    <property type="match status" value="2"/>
</dbReference>
<dbReference type="SMART" id="SM00331">
    <property type="entry name" value="PP2C_SIG"/>
    <property type="match status" value="1"/>
</dbReference>
<feature type="domain" description="Histidine kinase" evidence="9">
    <location>
        <begin position="362"/>
        <end position="582"/>
    </location>
</feature>
<dbReference type="RefSeq" id="WP_300959270.1">
    <property type="nucleotide sequence ID" value="NZ_JAUHJR010000001.1"/>
</dbReference>
<dbReference type="EC" id="2.7.13.3" evidence="3"/>
<name>A0ABT8EQI9_9ACTN</name>
<evidence type="ECO:0000313" key="13">
    <source>
        <dbReference type="Proteomes" id="UP001168537"/>
    </source>
</evidence>
<dbReference type="InterPro" id="IPR000014">
    <property type="entry name" value="PAS"/>
</dbReference>
<feature type="modified residue" description="4-aspartylphosphate" evidence="7">
    <location>
        <position position="695"/>
    </location>
</feature>
<evidence type="ECO:0000259" key="9">
    <source>
        <dbReference type="PROSITE" id="PS50109"/>
    </source>
</evidence>
<accession>A0ABT8EQI9</accession>
<dbReference type="PROSITE" id="PS50109">
    <property type="entry name" value="HIS_KIN"/>
    <property type="match status" value="1"/>
</dbReference>
<dbReference type="PANTHER" id="PTHR43547">
    <property type="entry name" value="TWO-COMPONENT HISTIDINE KINASE"/>
    <property type="match status" value="1"/>
</dbReference>
<keyword evidence="5" id="KW-0418">Kinase</keyword>
<dbReference type="CDD" id="cd00130">
    <property type="entry name" value="PAS"/>
    <property type="match status" value="1"/>
</dbReference>
<dbReference type="SMART" id="SM00387">
    <property type="entry name" value="HATPase_c"/>
    <property type="match status" value="1"/>
</dbReference>
<dbReference type="InterPro" id="IPR029016">
    <property type="entry name" value="GAF-like_dom_sf"/>
</dbReference>
<dbReference type="SUPFAM" id="SSF55781">
    <property type="entry name" value="GAF domain-like"/>
    <property type="match status" value="1"/>
</dbReference>
<evidence type="ECO:0000313" key="12">
    <source>
        <dbReference type="EMBL" id="MDN4160415.1"/>
    </source>
</evidence>
<dbReference type="InterPro" id="IPR005467">
    <property type="entry name" value="His_kinase_dom"/>
</dbReference>
<dbReference type="EMBL" id="JAUHJR010000001">
    <property type="protein sequence ID" value="MDN4160415.1"/>
    <property type="molecule type" value="Genomic_DNA"/>
</dbReference>
<protein>
    <recommendedName>
        <fullName evidence="3">histidine kinase</fullName>
        <ecNumber evidence="3">2.7.13.3</ecNumber>
    </recommendedName>
</protein>
<keyword evidence="6" id="KW-0902">Two-component regulatory system</keyword>
<dbReference type="Pfam" id="PF08447">
    <property type="entry name" value="PAS_3"/>
    <property type="match status" value="1"/>
</dbReference>
<dbReference type="Pfam" id="PF00072">
    <property type="entry name" value="Response_reg"/>
    <property type="match status" value="1"/>
</dbReference>
<dbReference type="CDD" id="cd00082">
    <property type="entry name" value="HisKA"/>
    <property type="match status" value="1"/>
</dbReference>
<dbReference type="InterPro" id="IPR003594">
    <property type="entry name" value="HATPase_dom"/>
</dbReference>
<dbReference type="PROSITE" id="PS50112">
    <property type="entry name" value="PAS"/>
    <property type="match status" value="1"/>
</dbReference>
<dbReference type="Pfam" id="PF02518">
    <property type="entry name" value="HATPase_c"/>
    <property type="match status" value="1"/>
</dbReference>
<dbReference type="InterPro" id="IPR003661">
    <property type="entry name" value="HisK_dim/P_dom"/>
</dbReference>
<dbReference type="PANTHER" id="PTHR43547:SF2">
    <property type="entry name" value="HYBRID SIGNAL TRANSDUCTION HISTIDINE KINASE C"/>
    <property type="match status" value="1"/>
</dbReference>
<reference evidence="12" key="1">
    <citation type="submission" date="2023-06" db="EMBL/GenBank/DDBJ databases">
        <title>Draft genome sequence of Nocardioides sp. SOB72.</title>
        <authorList>
            <person name="Zhang G."/>
        </authorList>
    </citation>
    <scope>NUCLEOTIDE SEQUENCE</scope>
    <source>
        <strain evidence="12">SOB72</strain>
    </source>
</reference>
<feature type="domain" description="Response regulatory" evidence="10">
    <location>
        <begin position="647"/>
        <end position="762"/>
    </location>
</feature>
<dbReference type="Pfam" id="PF07228">
    <property type="entry name" value="SpoIIE"/>
    <property type="match status" value="1"/>
</dbReference>
<evidence type="ECO:0000259" key="11">
    <source>
        <dbReference type="PROSITE" id="PS50112"/>
    </source>
</evidence>
<evidence type="ECO:0000256" key="4">
    <source>
        <dbReference type="ARBA" id="ARBA00022553"/>
    </source>
</evidence>
<comment type="catalytic activity">
    <reaction evidence="1">
        <text>ATP + protein L-histidine = ADP + protein N-phospho-L-histidine.</text>
        <dbReference type="EC" id="2.7.13.3"/>
    </reaction>
</comment>
<feature type="region of interest" description="Disordered" evidence="8">
    <location>
        <begin position="615"/>
        <end position="647"/>
    </location>
</feature>
<dbReference type="SUPFAM" id="SSF47384">
    <property type="entry name" value="Homodimeric domain of signal transducing histidine kinase"/>
    <property type="match status" value="1"/>
</dbReference>
<evidence type="ECO:0000256" key="8">
    <source>
        <dbReference type="SAM" id="MobiDB-lite"/>
    </source>
</evidence>
<dbReference type="CDD" id="cd17574">
    <property type="entry name" value="REC_OmpR"/>
    <property type="match status" value="1"/>
</dbReference>
<comment type="subcellular location">
    <subcellularLocation>
        <location evidence="2">Cell membrane</location>
    </subcellularLocation>
</comment>
<dbReference type="InterPro" id="IPR001932">
    <property type="entry name" value="PPM-type_phosphatase-like_dom"/>
</dbReference>
<keyword evidence="13" id="KW-1185">Reference proteome</keyword>
<dbReference type="Gene3D" id="3.30.450.20">
    <property type="entry name" value="PAS domain"/>
    <property type="match status" value="2"/>
</dbReference>
<dbReference type="InterPro" id="IPR036097">
    <property type="entry name" value="HisK_dim/P_sf"/>
</dbReference>
<organism evidence="12 13">
    <name type="scientific">Nocardioides abyssi</name>
    <dbReference type="NCBI Taxonomy" id="3058370"/>
    <lineage>
        <taxon>Bacteria</taxon>
        <taxon>Bacillati</taxon>
        <taxon>Actinomycetota</taxon>
        <taxon>Actinomycetes</taxon>
        <taxon>Propionibacteriales</taxon>
        <taxon>Nocardioidaceae</taxon>
        <taxon>Nocardioides</taxon>
    </lineage>
</organism>
<comment type="caution">
    <text evidence="12">The sequence shown here is derived from an EMBL/GenBank/DDBJ whole genome shotgun (WGS) entry which is preliminary data.</text>
</comment>
<keyword evidence="4 7" id="KW-0597">Phosphoprotein</keyword>
<dbReference type="Pfam" id="PF13581">
    <property type="entry name" value="HATPase_c_2"/>
    <property type="match status" value="1"/>
</dbReference>
<dbReference type="Gene3D" id="3.40.50.2300">
    <property type="match status" value="1"/>
</dbReference>
<dbReference type="InterPro" id="IPR035965">
    <property type="entry name" value="PAS-like_dom_sf"/>
</dbReference>
<gene>
    <name evidence="12" type="ORF">QWY29_03540</name>
</gene>
<dbReference type="CDD" id="cd16936">
    <property type="entry name" value="HATPase_RsbW-like"/>
    <property type="match status" value="1"/>
</dbReference>
<evidence type="ECO:0000256" key="6">
    <source>
        <dbReference type="ARBA" id="ARBA00023012"/>
    </source>
</evidence>
<dbReference type="InterPro" id="IPR036890">
    <property type="entry name" value="HATPase_C_sf"/>
</dbReference>
<dbReference type="InterPro" id="IPR001789">
    <property type="entry name" value="Sig_transdc_resp-reg_receiver"/>
</dbReference>
<dbReference type="InterPro" id="IPR004358">
    <property type="entry name" value="Sig_transdc_His_kin-like_C"/>
</dbReference>
<dbReference type="NCBIfam" id="TIGR00229">
    <property type="entry name" value="sensory_box"/>
    <property type="match status" value="1"/>
</dbReference>
<feature type="compositionally biased region" description="Low complexity" evidence="8">
    <location>
        <begin position="629"/>
        <end position="638"/>
    </location>
</feature>
<dbReference type="SUPFAM" id="SSF55874">
    <property type="entry name" value="ATPase domain of HSP90 chaperone/DNA topoisomerase II/histidine kinase"/>
    <property type="match status" value="2"/>
</dbReference>
<dbReference type="Gene3D" id="1.10.287.130">
    <property type="match status" value="1"/>
</dbReference>
<dbReference type="InterPro" id="IPR013655">
    <property type="entry name" value="PAS_fold_3"/>
</dbReference>
<dbReference type="InterPro" id="IPR011006">
    <property type="entry name" value="CheY-like_superfamily"/>
</dbReference>
<keyword evidence="5" id="KW-0808">Transferase</keyword>